<keyword evidence="1" id="KW-0812">Transmembrane</keyword>
<evidence type="ECO:0000313" key="2">
    <source>
        <dbReference type="EMBL" id="PCI93286.1"/>
    </source>
</evidence>
<dbReference type="EMBL" id="NVUU01000066">
    <property type="protein sequence ID" value="PCI93286.1"/>
    <property type="molecule type" value="Genomic_DNA"/>
</dbReference>
<sequence length="300" mass="32561">NTHVITKCCHKALRIGHIATDHGSECGGTIPSNLPPSEGLRTKSIFQNHENAASVKIITLDVENRGKRDIGVNPFTNEELLAGTKTILLEEYHIDEIALEPVDPDFAKDFNHTVTKENYTRKFFDKTVITENGHLFDKEALESSLSNKNECPTCRRIVTILTDRRAERPRLYHSHLHVAHVANTLLQNETLKAPLLGTWALACAVGYVSLLTLSSATFGASLLLLGASSMIFSAIGSNEIKTGNRILAEKILIVTAAIFIPAACSYYGAALLGVSATTQIATTVASVALPSIYHVANMLT</sequence>
<dbReference type="Gene3D" id="3.30.40.10">
    <property type="entry name" value="Zinc/RING finger domain, C3HC4 (zinc finger)"/>
    <property type="match status" value="1"/>
</dbReference>
<feature type="transmembrane region" description="Helical" evidence="1">
    <location>
        <begin position="280"/>
        <end position="299"/>
    </location>
</feature>
<gene>
    <name evidence="2" type="ORF">COB11_05630</name>
</gene>
<reference evidence="3" key="1">
    <citation type="submission" date="2017-08" db="EMBL/GenBank/DDBJ databases">
        <title>A dynamic microbial community with high functional redundancy inhabits the cold, oxic subseafloor aquifer.</title>
        <authorList>
            <person name="Tully B.J."/>
            <person name="Wheat C.G."/>
            <person name="Glazer B.T."/>
            <person name="Huber J.A."/>
        </authorList>
    </citation>
    <scope>NUCLEOTIDE SEQUENCE [LARGE SCALE GENOMIC DNA]</scope>
</reference>
<evidence type="ECO:0000313" key="3">
    <source>
        <dbReference type="Proteomes" id="UP000217838"/>
    </source>
</evidence>
<feature type="transmembrane region" description="Helical" evidence="1">
    <location>
        <begin position="247"/>
        <end position="268"/>
    </location>
</feature>
<feature type="transmembrane region" description="Helical" evidence="1">
    <location>
        <begin position="216"/>
        <end position="235"/>
    </location>
</feature>
<dbReference type="AlphaFoldDB" id="A0A2A4YEM0"/>
<accession>A0A2A4YEM0</accession>
<keyword evidence="1" id="KW-1133">Transmembrane helix</keyword>
<feature type="transmembrane region" description="Helical" evidence="1">
    <location>
        <begin position="193"/>
        <end position="210"/>
    </location>
</feature>
<comment type="caution">
    <text evidence="2">The sequence shown here is derived from an EMBL/GenBank/DDBJ whole genome shotgun (WGS) entry which is preliminary data.</text>
</comment>
<organism evidence="2 3">
    <name type="scientific">Aerophobetes bacterium</name>
    <dbReference type="NCBI Taxonomy" id="2030807"/>
    <lineage>
        <taxon>Bacteria</taxon>
        <taxon>Candidatus Aerophobota</taxon>
    </lineage>
</organism>
<dbReference type="Proteomes" id="UP000217838">
    <property type="component" value="Unassembled WGS sequence"/>
</dbReference>
<keyword evidence="1" id="KW-0472">Membrane</keyword>
<feature type="non-terminal residue" evidence="2">
    <location>
        <position position="1"/>
    </location>
</feature>
<dbReference type="SUPFAM" id="SSF57850">
    <property type="entry name" value="RING/U-box"/>
    <property type="match status" value="1"/>
</dbReference>
<proteinExistence type="predicted"/>
<dbReference type="InterPro" id="IPR013083">
    <property type="entry name" value="Znf_RING/FYVE/PHD"/>
</dbReference>
<protein>
    <submittedName>
        <fullName evidence="2">Uncharacterized protein</fullName>
    </submittedName>
</protein>
<evidence type="ECO:0000256" key="1">
    <source>
        <dbReference type="SAM" id="Phobius"/>
    </source>
</evidence>
<name>A0A2A4YEM0_UNCAE</name>